<reference evidence="8" key="3">
    <citation type="submission" date="2014-09" db="EMBL/GenBank/DDBJ databases">
        <authorList>
            <person name="Bishop-Lilly K.A."/>
            <person name="Broomall S.M."/>
            <person name="Chain P.S."/>
            <person name="Chertkov O."/>
            <person name="Coyne S.R."/>
            <person name="Daligault H.E."/>
            <person name="Davenport K.W."/>
            <person name="Erkkila T."/>
            <person name="Frey K.G."/>
            <person name="Gibbons H.S."/>
            <person name="Gu W."/>
            <person name="Jaissle J."/>
            <person name="Johnson S.L."/>
            <person name="Koroleva G.I."/>
            <person name="Ladner J.T."/>
            <person name="Lo C.-C."/>
            <person name="Minogue T.D."/>
            <person name="Munk C."/>
            <person name="Palacios G.F."/>
            <person name="Redden C.L."/>
            <person name="Rosenzweig C.N."/>
            <person name="Scholz M.B."/>
            <person name="Teshima H."/>
            <person name="Xu Y."/>
        </authorList>
    </citation>
    <scope>NUCLEOTIDE SEQUENCE</scope>
    <source>
        <strain evidence="8">Mb9</strain>
    </source>
</reference>
<reference evidence="6" key="1">
    <citation type="submission" date="2013-12" db="EMBL/GenBank/DDBJ databases">
        <title>The complete genome sequence of Methanobacterium sp. BRM9.</title>
        <authorList>
            <consortium name="Pastoral Greenhouse Gas Research Consortium"/>
            <person name="Kelly W.J."/>
            <person name="Leahy S.C."/>
            <person name="Perry R."/>
            <person name="Li D."/>
            <person name="Altermann E."/>
            <person name="Lambie S.C."/>
            <person name="Attwood G.T."/>
        </authorList>
    </citation>
    <scope>NUCLEOTIDE SEQUENCE [LARGE SCALE GENOMIC DNA]</scope>
    <source>
        <strain evidence="6">BRM9</strain>
    </source>
</reference>
<dbReference type="RefSeq" id="WP_048072802.1">
    <property type="nucleotide sequence ID" value="NZ_CALCVY010000229.1"/>
</dbReference>
<reference evidence="7" key="2">
    <citation type="submission" date="2014-08" db="EMBL/GenBank/DDBJ databases">
        <authorList>
            <person name="Wibberg D."/>
        </authorList>
    </citation>
    <scope>NUCLEOTIDE SEQUENCE</scope>
</reference>
<dbReference type="EMBL" id="CP006933">
    <property type="protein sequence ID" value="AIS33142.1"/>
    <property type="molecule type" value="Genomic_DNA"/>
</dbReference>
<dbReference type="AlphaFoldDB" id="A0A090I684"/>
<dbReference type="KEGG" id="mfc:BRM9_2342"/>
<evidence type="ECO:0000313" key="9">
    <source>
        <dbReference type="Proteomes" id="UP000062768"/>
    </source>
</evidence>
<keyword evidence="3" id="KW-0862">Zinc</keyword>
<dbReference type="KEGG" id="mfi:DSM1535_1273"/>
<dbReference type="GO" id="GO:0008270">
    <property type="term" value="F:zinc ion binding"/>
    <property type="evidence" value="ECO:0007669"/>
    <property type="project" value="UniProtKB-KW"/>
</dbReference>
<evidence type="ECO:0000313" key="8">
    <source>
        <dbReference type="EMBL" id="CEL25993.1"/>
    </source>
</evidence>
<dbReference type="InterPro" id="IPR026328">
    <property type="entry name" value="FmdE"/>
</dbReference>
<keyword evidence="9" id="KW-1185">Reference proteome</keyword>
<dbReference type="PIRSF" id="PIRSF006578">
    <property type="entry name" value="FwdE"/>
    <property type="match status" value="1"/>
</dbReference>
<dbReference type="InterPro" id="IPR003814">
    <property type="entry name" value="FmdEsu_dom"/>
</dbReference>
<dbReference type="STRING" id="2162.BRM9_2342"/>
<feature type="domain" description="Formylmethanofuran dehydrogenase subunit E" evidence="5">
    <location>
        <begin position="14"/>
        <end position="150"/>
    </location>
</feature>
<keyword evidence="2" id="KW-0863">Zinc-finger</keyword>
<dbReference type="EMBL" id="LN734822">
    <property type="protein sequence ID" value="CEL25993.1"/>
    <property type="molecule type" value="Genomic_DNA"/>
</dbReference>
<dbReference type="PATRIC" id="fig|2162.10.peg.2455"/>
<dbReference type="PANTHER" id="PTHR39418:SF1">
    <property type="entry name" value="DEHYDROGENASE"/>
    <property type="match status" value="1"/>
</dbReference>
<dbReference type="Proteomes" id="UP000029661">
    <property type="component" value="Chromosome"/>
</dbReference>
<accession>A0A090I684</accession>
<evidence type="ECO:0000256" key="2">
    <source>
        <dbReference type="ARBA" id="ARBA00022771"/>
    </source>
</evidence>
<dbReference type="OrthoDB" id="31120at2157"/>
<dbReference type="Gene3D" id="3.30.1330.130">
    <property type="match status" value="1"/>
</dbReference>
<gene>
    <name evidence="7" type="primary">fwdE-1</name>
    <name evidence="8" type="synonym">fwdE-3</name>
    <name evidence="6" type="synonym">fwdE3</name>
    <name evidence="6" type="ORF">BRM9_2342</name>
    <name evidence="7" type="ORF">DSM1535_1273</name>
    <name evidence="8" type="ORF">MB9_2382</name>
</gene>
<dbReference type="GO" id="GO:0016491">
    <property type="term" value="F:oxidoreductase activity"/>
    <property type="evidence" value="ECO:0007669"/>
    <property type="project" value="UniProtKB-KW"/>
</dbReference>
<dbReference type="SUPFAM" id="SSF143555">
    <property type="entry name" value="FwdE-like"/>
    <property type="match status" value="1"/>
</dbReference>
<protein>
    <submittedName>
        <fullName evidence="6 7">Formylmethanofuran dehydrogenase subunit E</fullName>
        <ecNumber evidence="7">1.2.99.5</ecNumber>
    </submittedName>
</protein>
<dbReference type="InterPro" id="IPR053194">
    <property type="entry name" value="tRNA_methyltr_O"/>
</dbReference>
<dbReference type="Pfam" id="PF01258">
    <property type="entry name" value="zf-dskA_traR"/>
    <property type="match status" value="1"/>
</dbReference>
<keyword evidence="1" id="KW-0479">Metal-binding</keyword>
<dbReference type="InterPro" id="IPR000962">
    <property type="entry name" value="Znf_DskA_TraR"/>
</dbReference>
<keyword evidence="7" id="KW-0560">Oxidoreductase</keyword>
<organism evidence="7">
    <name type="scientific">Methanobacterium formicicum</name>
    <dbReference type="NCBI Taxonomy" id="2162"/>
    <lineage>
        <taxon>Archaea</taxon>
        <taxon>Methanobacteriati</taxon>
        <taxon>Methanobacteriota</taxon>
        <taxon>Methanomada group</taxon>
        <taxon>Methanobacteria</taxon>
        <taxon>Methanobacteriales</taxon>
        <taxon>Methanobacteriaceae</taxon>
        <taxon>Methanobacterium</taxon>
    </lineage>
</organism>
<dbReference type="GeneID" id="26740611"/>
<sequence>MAINGDMLSNIIEFHGHSCPGLAIGIRAGDLATEKLISSRARDEELLAIVENDSCSVDAIQVITGCTFGKGNLIFKDYGKNVYTFVNRNTGETLRLSLNVAIDELDPDFAEVRTKAFAGEANPKEEEEFERRKDAISDKILGMPENELFKIEYVDIETPEKARIFGSVKCSKCGELVAEHRARVENGEFVCIPCFDDYSRN</sequence>
<feature type="domain" description="Zinc finger DksA/TraR C4-type" evidence="4">
    <location>
        <begin position="163"/>
        <end position="200"/>
    </location>
</feature>
<evidence type="ECO:0000256" key="3">
    <source>
        <dbReference type="ARBA" id="ARBA00022833"/>
    </source>
</evidence>
<evidence type="ECO:0000259" key="4">
    <source>
        <dbReference type="Pfam" id="PF01258"/>
    </source>
</evidence>
<dbReference type="Proteomes" id="UP000062768">
    <property type="component" value="Chromosome I"/>
</dbReference>
<evidence type="ECO:0000256" key="1">
    <source>
        <dbReference type="ARBA" id="ARBA00022723"/>
    </source>
</evidence>
<evidence type="ECO:0000313" key="6">
    <source>
        <dbReference type="EMBL" id="AIS33142.1"/>
    </source>
</evidence>
<dbReference type="PANTHER" id="PTHR39418">
    <property type="entry name" value="DEHYDROGENASE-RELATED"/>
    <property type="match status" value="1"/>
</dbReference>
<proteinExistence type="predicted"/>
<evidence type="ECO:0000259" key="5">
    <source>
        <dbReference type="Pfam" id="PF02663"/>
    </source>
</evidence>
<name>A0A090I684_METFO</name>
<dbReference type="EMBL" id="LN515531">
    <property type="protein sequence ID" value="CEA13610.1"/>
    <property type="molecule type" value="Genomic_DNA"/>
</dbReference>
<dbReference type="EC" id="1.2.99.5" evidence="7"/>
<evidence type="ECO:0000313" key="7">
    <source>
        <dbReference type="EMBL" id="CEA13610.1"/>
    </source>
</evidence>
<dbReference type="Pfam" id="PF02663">
    <property type="entry name" value="FmdE"/>
    <property type="match status" value="1"/>
</dbReference>